<evidence type="ECO:0000256" key="7">
    <source>
        <dbReference type="SAM" id="Phobius"/>
    </source>
</evidence>
<evidence type="ECO:0000256" key="2">
    <source>
        <dbReference type="ARBA" id="ARBA00009298"/>
    </source>
</evidence>
<dbReference type="PANTHER" id="PTHR33778:SF1">
    <property type="entry name" value="MAGNESIUM TRANSPORTER YHID-RELATED"/>
    <property type="match status" value="1"/>
</dbReference>
<feature type="domain" description="MgtC/SapB/SrpB/YhiD N-terminal" evidence="8">
    <location>
        <begin position="10"/>
        <end position="146"/>
    </location>
</feature>
<dbReference type="InterPro" id="IPR003416">
    <property type="entry name" value="MgtC/SapB/SrpB/YhiD_fam"/>
</dbReference>
<feature type="transmembrane region" description="Helical" evidence="7">
    <location>
        <begin position="6"/>
        <end position="23"/>
    </location>
</feature>
<reference evidence="9 10" key="1">
    <citation type="submission" date="2016-02" db="EMBL/GenBank/DDBJ databases">
        <title>Genome sequence of Clostridium colicanis DSM 13634.</title>
        <authorList>
            <person name="Poehlein A."/>
            <person name="Daniel R."/>
        </authorList>
    </citation>
    <scope>NUCLEOTIDE SEQUENCE [LARGE SCALE GENOMIC DNA]</scope>
    <source>
        <strain evidence="9 10">DSM 13634</strain>
    </source>
</reference>
<keyword evidence="6 7" id="KW-0472">Membrane</keyword>
<keyword evidence="3" id="KW-1003">Cell membrane</keyword>
<comment type="subcellular location">
    <subcellularLocation>
        <location evidence="1">Cell membrane</location>
        <topology evidence="1">Multi-pass membrane protein</topology>
    </subcellularLocation>
</comment>
<dbReference type="Proteomes" id="UP000075374">
    <property type="component" value="Unassembled WGS sequence"/>
</dbReference>
<evidence type="ECO:0000259" key="8">
    <source>
        <dbReference type="Pfam" id="PF02308"/>
    </source>
</evidence>
<dbReference type="PRINTS" id="PR01837">
    <property type="entry name" value="MGTCSAPBPROT"/>
</dbReference>
<sequence length="232" mass="25923">MIWYEVLIRLALAVIVGGLIGYEREYKNRPAGFRTQILVCIGAAVISMIQCYTVQETSNMILQNPTLASALKADIGRLGAQVISGVGFLGAGTIMHEKGSVKGLTTAATTWVVACIGLAIGFGYYLLSIASAVFVFTVLVSLKRVEVRILERSRSTKIEVRYLDRGEMVKKLEEYFTNRGIKIQNIQFELEEDEDSEQQVCLYTILVPRHIKSSEIVRDLCYYDEIVKVTLI</sequence>
<keyword evidence="5 7" id="KW-1133">Transmembrane helix</keyword>
<dbReference type="AlphaFoldDB" id="A0A151AP98"/>
<dbReference type="PANTHER" id="PTHR33778">
    <property type="entry name" value="PROTEIN MGTC"/>
    <property type="match status" value="1"/>
</dbReference>
<proteinExistence type="inferred from homology"/>
<evidence type="ECO:0000256" key="3">
    <source>
        <dbReference type="ARBA" id="ARBA00022475"/>
    </source>
</evidence>
<feature type="transmembrane region" description="Helical" evidence="7">
    <location>
        <begin position="35"/>
        <end position="55"/>
    </location>
</feature>
<feature type="transmembrane region" description="Helical" evidence="7">
    <location>
        <begin position="101"/>
        <end position="120"/>
    </location>
</feature>
<dbReference type="InterPro" id="IPR049177">
    <property type="entry name" value="MgtC_SapB_SrpB_YhiD_N"/>
</dbReference>
<evidence type="ECO:0000256" key="4">
    <source>
        <dbReference type="ARBA" id="ARBA00022692"/>
    </source>
</evidence>
<dbReference type="GO" id="GO:0005886">
    <property type="term" value="C:plasma membrane"/>
    <property type="evidence" value="ECO:0007669"/>
    <property type="project" value="UniProtKB-SubCell"/>
</dbReference>
<evidence type="ECO:0000256" key="5">
    <source>
        <dbReference type="ARBA" id="ARBA00022989"/>
    </source>
</evidence>
<evidence type="ECO:0000313" key="9">
    <source>
        <dbReference type="EMBL" id="KYH29456.1"/>
    </source>
</evidence>
<keyword evidence="4 7" id="KW-0812">Transmembrane</keyword>
<accession>A0A151AP98</accession>
<dbReference type="PATRIC" id="fig|1121305.3.peg.695"/>
<dbReference type="Pfam" id="PF02308">
    <property type="entry name" value="MgtC"/>
    <property type="match status" value="1"/>
</dbReference>
<evidence type="ECO:0000256" key="1">
    <source>
        <dbReference type="ARBA" id="ARBA00004651"/>
    </source>
</evidence>
<dbReference type="EMBL" id="LTBB01000003">
    <property type="protein sequence ID" value="KYH29456.1"/>
    <property type="molecule type" value="Genomic_DNA"/>
</dbReference>
<gene>
    <name evidence="9" type="ORF">CLCOL_06860</name>
</gene>
<comment type="similarity">
    <text evidence="2">Belongs to the MgtC/SapB family.</text>
</comment>
<keyword evidence="10" id="KW-1185">Reference proteome</keyword>
<dbReference type="RefSeq" id="WP_061857612.1">
    <property type="nucleotide sequence ID" value="NZ_LTBB01000003.1"/>
</dbReference>
<protein>
    <submittedName>
        <fullName evidence="9">Putative Mg(2+) transport ATPase</fullName>
    </submittedName>
</protein>
<name>A0A151AP98_9CLOT</name>
<evidence type="ECO:0000256" key="6">
    <source>
        <dbReference type="ARBA" id="ARBA00023136"/>
    </source>
</evidence>
<dbReference type="STRING" id="1121305.CLCOL_06860"/>
<comment type="caution">
    <text evidence="9">The sequence shown here is derived from an EMBL/GenBank/DDBJ whole genome shotgun (WGS) entry which is preliminary data.</text>
</comment>
<evidence type="ECO:0000313" key="10">
    <source>
        <dbReference type="Proteomes" id="UP000075374"/>
    </source>
</evidence>
<feature type="transmembrane region" description="Helical" evidence="7">
    <location>
        <begin position="75"/>
        <end position="94"/>
    </location>
</feature>
<organism evidence="9 10">
    <name type="scientific">Clostridium colicanis DSM 13634</name>
    <dbReference type="NCBI Taxonomy" id="1121305"/>
    <lineage>
        <taxon>Bacteria</taxon>
        <taxon>Bacillati</taxon>
        <taxon>Bacillota</taxon>
        <taxon>Clostridia</taxon>
        <taxon>Eubacteriales</taxon>
        <taxon>Clostridiaceae</taxon>
        <taxon>Clostridium</taxon>
    </lineage>
</organism>